<accession>A0ABV6BGY4</accession>
<dbReference type="CDD" id="cd03808">
    <property type="entry name" value="GT4_CapM-like"/>
    <property type="match status" value="1"/>
</dbReference>
<evidence type="ECO:0000259" key="3">
    <source>
        <dbReference type="Pfam" id="PF13477"/>
    </source>
</evidence>
<sequence>MKKVLIVVNIPKFFLSHWLGIAVTAKAAGYQVHVATMAGPDVAKIHAAGLIHHEIPMSRSGTNVWRELKSLWAVIRLFRQVKPDLVHLITIKPVIYGGIAARLTGVRAVLSAVTGLGYVFINQQGNTLGLKRVISALYTYVFGHRNIRVLFENDSDRDSFCQSGIVKPQRTVVVHGAGVDLEHFHVVPEPVGKVRVIFAARLLRDKGVQEFLLAAQQLKDVPNVEFVLAGDIDPDNPASLSSEELAVIKQQGSVQVVGFCDDMAALFRQCHVIVLPSYREGLPKVLIEAAACGRPVVTSDVAGCRHVIIPDVTGLLVPVKDAQALATAIGQLIDNPQMRLQFGRAGRELAEQRFGEAQIGQTYMSLYQQLIAGADSHG</sequence>
<reference evidence="4 5" key="1">
    <citation type="submission" date="2024-09" db="EMBL/GenBank/DDBJ databases">
        <authorList>
            <person name="Sun Q."/>
            <person name="Mori K."/>
        </authorList>
    </citation>
    <scope>NUCLEOTIDE SEQUENCE [LARGE SCALE GENOMIC DNA]</scope>
    <source>
        <strain evidence="4 5">KCTC 23315</strain>
    </source>
</reference>
<feature type="domain" description="Glycosyltransferase subfamily 4-like N-terminal" evidence="3">
    <location>
        <begin position="3"/>
        <end position="126"/>
    </location>
</feature>
<protein>
    <submittedName>
        <fullName evidence="4">Glycosyltransferase family 4 protein</fullName>
    </submittedName>
</protein>
<proteinExistence type="predicted"/>
<comment type="caution">
    <text evidence="4">The sequence shown here is derived from an EMBL/GenBank/DDBJ whole genome shotgun (WGS) entry which is preliminary data.</text>
</comment>
<evidence type="ECO:0000313" key="5">
    <source>
        <dbReference type="Proteomes" id="UP001589813"/>
    </source>
</evidence>
<organism evidence="4 5">
    <name type="scientific">Rheinheimera tilapiae</name>
    <dbReference type="NCBI Taxonomy" id="875043"/>
    <lineage>
        <taxon>Bacteria</taxon>
        <taxon>Pseudomonadati</taxon>
        <taxon>Pseudomonadota</taxon>
        <taxon>Gammaproteobacteria</taxon>
        <taxon>Chromatiales</taxon>
        <taxon>Chromatiaceae</taxon>
        <taxon>Rheinheimera</taxon>
    </lineage>
</organism>
<evidence type="ECO:0000256" key="1">
    <source>
        <dbReference type="SAM" id="SignalP"/>
    </source>
</evidence>
<dbReference type="RefSeq" id="WP_377247339.1">
    <property type="nucleotide sequence ID" value="NZ_JBHLXP010000005.1"/>
</dbReference>
<dbReference type="SUPFAM" id="SSF53756">
    <property type="entry name" value="UDP-Glycosyltransferase/glycogen phosphorylase"/>
    <property type="match status" value="1"/>
</dbReference>
<dbReference type="InterPro" id="IPR001296">
    <property type="entry name" value="Glyco_trans_1"/>
</dbReference>
<dbReference type="EMBL" id="JBHLXP010000005">
    <property type="protein sequence ID" value="MFC0050132.1"/>
    <property type="molecule type" value="Genomic_DNA"/>
</dbReference>
<dbReference type="Gene3D" id="3.40.50.2000">
    <property type="entry name" value="Glycogen Phosphorylase B"/>
    <property type="match status" value="2"/>
</dbReference>
<keyword evidence="1" id="KW-0732">Signal</keyword>
<dbReference type="InterPro" id="IPR028098">
    <property type="entry name" value="Glyco_trans_4-like_N"/>
</dbReference>
<evidence type="ECO:0000313" key="4">
    <source>
        <dbReference type="EMBL" id="MFC0050132.1"/>
    </source>
</evidence>
<name>A0ABV6BGY4_9GAMM</name>
<dbReference type="PANTHER" id="PTHR12526:SF638">
    <property type="entry name" value="SPORE COAT PROTEIN SA"/>
    <property type="match status" value="1"/>
</dbReference>
<feature type="chain" id="PRO_5045572579" evidence="1">
    <location>
        <begin position="28"/>
        <end position="378"/>
    </location>
</feature>
<dbReference type="Proteomes" id="UP001589813">
    <property type="component" value="Unassembled WGS sequence"/>
</dbReference>
<keyword evidence="5" id="KW-1185">Reference proteome</keyword>
<gene>
    <name evidence="4" type="ORF">ACFFJP_17665</name>
</gene>
<dbReference type="Pfam" id="PF00534">
    <property type="entry name" value="Glycos_transf_1"/>
    <property type="match status" value="1"/>
</dbReference>
<feature type="signal peptide" evidence="1">
    <location>
        <begin position="1"/>
        <end position="27"/>
    </location>
</feature>
<dbReference type="Pfam" id="PF13477">
    <property type="entry name" value="Glyco_trans_4_2"/>
    <property type="match status" value="1"/>
</dbReference>
<feature type="domain" description="Glycosyl transferase family 1" evidence="2">
    <location>
        <begin position="186"/>
        <end position="348"/>
    </location>
</feature>
<dbReference type="PANTHER" id="PTHR12526">
    <property type="entry name" value="GLYCOSYLTRANSFERASE"/>
    <property type="match status" value="1"/>
</dbReference>
<evidence type="ECO:0000259" key="2">
    <source>
        <dbReference type="Pfam" id="PF00534"/>
    </source>
</evidence>